<evidence type="ECO:0000313" key="2">
    <source>
        <dbReference type="EMBL" id="QKS72938.1"/>
    </source>
</evidence>
<dbReference type="RefSeq" id="WP_176010905.1">
    <property type="nucleotide sequence ID" value="NZ_CP041372.2"/>
</dbReference>
<reference evidence="3" key="1">
    <citation type="submission" date="2019-07" db="EMBL/GenBank/DDBJ databases">
        <title>Bacillus alkalisoli sp. nov. isolated from saline soil.</title>
        <authorList>
            <person name="Sun J.-Q."/>
            <person name="Xu L."/>
        </authorList>
    </citation>
    <scope>NUCLEOTIDE SEQUENCE [LARGE SCALE GENOMIC DNA]</scope>
    <source>
        <strain evidence="3">M4U3P1</strain>
    </source>
</reference>
<evidence type="ECO:0000313" key="3">
    <source>
        <dbReference type="Proteomes" id="UP000318138"/>
    </source>
</evidence>
<dbReference type="InterPro" id="IPR026369">
    <property type="entry name" value="CxxC_20_CxxC"/>
</dbReference>
<accession>A0A859FJG5</accession>
<keyword evidence="1" id="KW-0472">Membrane</keyword>
<sequence>MSLELPTCEACKKQLTYKQAMKAQRFTYEYTHCPHCNEKQFVKTRKFGYIIIALVPAMIIGPNLFIDIAIVPFLIYLVIVTSTFFALLPFMSKFRSTWNSHI</sequence>
<dbReference type="KEGG" id="psua:FLK61_40780"/>
<protein>
    <submittedName>
        <fullName evidence="2">DUF1272 domain-containing protein</fullName>
    </submittedName>
</protein>
<organism evidence="2 3">
    <name type="scientific">Paenalkalicoccus suaedae</name>
    <dbReference type="NCBI Taxonomy" id="2592382"/>
    <lineage>
        <taxon>Bacteria</taxon>
        <taxon>Bacillati</taxon>
        <taxon>Bacillota</taxon>
        <taxon>Bacilli</taxon>
        <taxon>Bacillales</taxon>
        <taxon>Bacillaceae</taxon>
        <taxon>Paenalkalicoccus</taxon>
    </lineage>
</organism>
<proteinExistence type="predicted"/>
<name>A0A859FJG5_9BACI</name>
<feature type="transmembrane region" description="Helical" evidence="1">
    <location>
        <begin position="47"/>
        <end position="65"/>
    </location>
</feature>
<dbReference type="Proteomes" id="UP000318138">
    <property type="component" value="Chromosome"/>
</dbReference>
<feature type="transmembrane region" description="Helical" evidence="1">
    <location>
        <begin position="71"/>
        <end position="91"/>
    </location>
</feature>
<keyword evidence="3" id="KW-1185">Reference proteome</keyword>
<keyword evidence="1" id="KW-0812">Transmembrane</keyword>
<dbReference type="EMBL" id="CP041372">
    <property type="protein sequence ID" value="QKS72938.1"/>
    <property type="molecule type" value="Genomic_DNA"/>
</dbReference>
<evidence type="ECO:0000256" key="1">
    <source>
        <dbReference type="SAM" id="Phobius"/>
    </source>
</evidence>
<gene>
    <name evidence="2" type="ORF">FLK61_40780</name>
</gene>
<dbReference type="NCBIfam" id="TIGR04104">
    <property type="entry name" value="cxxc_20_cxxc"/>
    <property type="match status" value="1"/>
</dbReference>
<keyword evidence="1" id="KW-1133">Transmembrane helix</keyword>
<dbReference type="AlphaFoldDB" id="A0A859FJG5"/>